<keyword evidence="6 13" id="KW-0479">Metal-binding</keyword>
<comment type="catalytic activity">
    <reaction evidence="1">
        <text>Release of any N-terminal amino acid, including proline, that is linked to proline, even from a dipeptide or tripeptide.</text>
        <dbReference type="EC" id="3.4.11.9"/>
    </reaction>
</comment>
<dbReference type="Gene3D" id="3.40.350.10">
    <property type="entry name" value="Creatinase/prolidase N-terminal domain"/>
    <property type="match status" value="1"/>
</dbReference>
<dbReference type="GO" id="GO:0030145">
    <property type="term" value="F:manganese ion binding"/>
    <property type="evidence" value="ECO:0007669"/>
    <property type="project" value="InterPro"/>
</dbReference>
<evidence type="ECO:0000313" key="16">
    <source>
        <dbReference type="Proteomes" id="UP000009232"/>
    </source>
</evidence>
<dbReference type="STRING" id="717773.Thicy_1158"/>
<dbReference type="InterPro" id="IPR029149">
    <property type="entry name" value="Creatin/AminoP/Spt16_N"/>
</dbReference>
<dbReference type="InterPro" id="IPR036005">
    <property type="entry name" value="Creatinase/aminopeptidase-like"/>
</dbReference>
<dbReference type="InterPro" id="IPR007865">
    <property type="entry name" value="Aminopep_P_N"/>
</dbReference>
<dbReference type="HOGENOM" id="CLU_017266_1_0_6"/>
<evidence type="ECO:0000256" key="7">
    <source>
        <dbReference type="ARBA" id="ARBA00022801"/>
    </source>
</evidence>
<evidence type="ECO:0000256" key="5">
    <source>
        <dbReference type="ARBA" id="ARBA00022670"/>
    </source>
</evidence>
<dbReference type="eggNOG" id="COG0006">
    <property type="taxonomic scope" value="Bacteria"/>
</dbReference>
<dbReference type="InterPro" id="IPR000994">
    <property type="entry name" value="Pept_M24"/>
</dbReference>
<reference evidence="15 16" key="1">
    <citation type="submission" date="2011-05" db="EMBL/GenBank/DDBJ databases">
        <title>Complete sequence of Thioalkalimicrobium cyclicum ALM1.</title>
        <authorList>
            <consortium name="US DOE Joint Genome Institute"/>
            <person name="Lucas S."/>
            <person name="Han J."/>
            <person name="Lapidus A."/>
            <person name="Cheng J.-F."/>
            <person name="Goodwin L."/>
            <person name="Pitluck S."/>
            <person name="Peters L."/>
            <person name="Mikhailova N."/>
            <person name="Davenport K."/>
            <person name="Han C."/>
            <person name="Tapia R."/>
            <person name="Land M."/>
            <person name="Hauser L."/>
            <person name="Kyrpides N."/>
            <person name="Ivanova N."/>
            <person name="Pagani I."/>
            <person name="Kappler U."/>
            <person name="Woyke T."/>
        </authorList>
    </citation>
    <scope>NUCLEOTIDE SEQUENCE [LARGE SCALE GENOMIC DNA]</scope>
    <source>
        <strain evidence="16">DSM 14477 / JCM 11371 / ALM1</strain>
    </source>
</reference>
<sequence>MNSDTAQTQFSCGQRQQLFAAMPSRTIWLIYAGDETIRNRDVDYPFRPQSDFWYLTGFAEPEATLALVSADVIAQLPEELKNQWQLNSSQEQAWLWLRPKDPLQERWQGRRLGVEAAVKKLAVQKAWSSDQRDTMLGSLLAYADEIHLSFSHIDYWANYLSGWIQQAQSKIRQGGQVPTRLINADETLHSMRRVKAPYEIEQMRQAAKLSVAAHLAAMQATRPGVFEYQVQSALEATARHAGAQRMAFNSIVAGGERACILHYTENQACLAEGELVLIDAGVEWQGYAGDISHTFPVSGRFTSAQQQLYQVVLDAQQAVIAMIKPGVAYEALHQTAAQVITEGLVELGILSGDLADLVNSKAYKAYFMHGTGHWLGLDVHDVGLYKHNNQSVVLAPGMVVTVEPGLYIDKDATEVAEHWRGIGIRIEDDVLVTETGSEVLTQGLPRQPEEIMSWMQQHRV</sequence>
<evidence type="ECO:0000256" key="13">
    <source>
        <dbReference type="RuleBase" id="RU000590"/>
    </source>
</evidence>
<dbReference type="EC" id="3.4.11.9" evidence="4"/>
<dbReference type="Pfam" id="PF05195">
    <property type="entry name" value="AMP_N"/>
    <property type="match status" value="1"/>
</dbReference>
<dbReference type="Proteomes" id="UP000009232">
    <property type="component" value="Chromosome"/>
</dbReference>
<dbReference type="FunFam" id="3.90.230.10:FF:000002">
    <property type="entry name" value="Xaa-Pro aminopeptidase 3"/>
    <property type="match status" value="1"/>
</dbReference>
<dbReference type="GO" id="GO:0006508">
    <property type="term" value="P:proteolysis"/>
    <property type="evidence" value="ECO:0007669"/>
    <property type="project" value="UniProtKB-KW"/>
</dbReference>
<dbReference type="GO" id="GO:0005829">
    <property type="term" value="C:cytosol"/>
    <property type="evidence" value="ECO:0007669"/>
    <property type="project" value="TreeGrafter"/>
</dbReference>
<keyword evidence="9" id="KW-0464">Manganese</keyword>
<dbReference type="SMART" id="SM01011">
    <property type="entry name" value="AMP_N"/>
    <property type="match status" value="1"/>
</dbReference>
<dbReference type="InterPro" id="IPR052433">
    <property type="entry name" value="X-Pro_dipept-like"/>
</dbReference>
<evidence type="ECO:0000256" key="12">
    <source>
        <dbReference type="ARBA" id="ARBA00081411"/>
    </source>
</evidence>
<keyword evidence="8" id="KW-0482">Metalloprotease</keyword>
<evidence type="ECO:0000256" key="3">
    <source>
        <dbReference type="ARBA" id="ARBA00008766"/>
    </source>
</evidence>
<evidence type="ECO:0000256" key="1">
    <source>
        <dbReference type="ARBA" id="ARBA00001424"/>
    </source>
</evidence>
<evidence type="ECO:0000256" key="4">
    <source>
        <dbReference type="ARBA" id="ARBA00012574"/>
    </source>
</evidence>
<dbReference type="PANTHER" id="PTHR43226">
    <property type="entry name" value="XAA-PRO AMINOPEPTIDASE 3"/>
    <property type="match status" value="1"/>
</dbReference>
<keyword evidence="5" id="KW-0645">Protease</keyword>
<dbReference type="InterPro" id="IPR001131">
    <property type="entry name" value="Peptidase_M24B_aminopep-P_CS"/>
</dbReference>
<dbReference type="EMBL" id="CP002776">
    <property type="protein sequence ID" value="AEG31925.1"/>
    <property type="molecule type" value="Genomic_DNA"/>
</dbReference>
<dbReference type="PANTHER" id="PTHR43226:SF4">
    <property type="entry name" value="XAA-PRO AMINOPEPTIDASE 3"/>
    <property type="match status" value="1"/>
</dbReference>
<dbReference type="Gene3D" id="3.90.230.10">
    <property type="entry name" value="Creatinase/methionine aminopeptidase superfamily"/>
    <property type="match status" value="1"/>
</dbReference>
<dbReference type="Pfam" id="PF00557">
    <property type="entry name" value="Peptidase_M24"/>
    <property type="match status" value="1"/>
</dbReference>
<dbReference type="SUPFAM" id="SSF55920">
    <property type="entry name" value="Creatinase/aminopeptidase"/>
    <property type="match status" value="1"/>
</dbReference>
<gene>
    <name evidence="15" type="ordered locus">Thicy_1158</name>
</gene>
<evidence type="ECO:0000313" key="15">
    <source>
        <dbReference type="EMBL" id="AEG31925.1"/>
    </source>
</evidence>
<dbReference type="KEGG" id="tcy:Thicy_1158"/>
<evidence type="ECO:0000256" key="6">
    <source>
        <dbReference type="ARBA" id="ARBA00022723"/>
    </source>
</evidence>
<dbReference type="CDD" id="cd01087">
    <property type="entry name" value="Prolidase"/>
    <property type="match status" value="1"/>
</dbReference>
<dbReference type="AlphaFoldDB" id="F6D8S4"/>
<keyword evidence="16" id="KW-1185">Reference proteome</keyword>
<evidence type="ECO:0000259" key="14">
    <source>
        <dbReference type="SMART" id="SM01011"/>
    </source>
</evidence>
<evidence type="ECO:0000256" key="11">
    <source>
        <dbReference type="ARBA" id="ARBA00075356"/>
    </source>
</evidence>
<dbReference type="PROSITE" id="PS00491">
    <property type="entry name" value="PROLINE_PEPTIDASE"/>
    <property type="match status" value="1"/>
</dbReference>
<evidence type="ECO:0000256" key="9">
    <source>
        <dbReference type="ARBA" id="ARBA00023211"/>
    </source>
</evidence>
<keyword evidence="7" id="KW-0378">Hydrolase</keyword>
<comment type="cofactor">
    <cofactor evidence="2">
        <name>Mn(2+)</name>
        <dbReference type="ChEBI" id="CHEBI:29035"/>
    </cofactor>
</comment>
<evidence type="ECO:0000256" key="8">
    <source>
        <dbReference type="ARBA" id="ARBA00023049"/>
    </source>
</evidence>
<dbReference type="OrthoDB" id="9806388at2"/>
<comment type="similarity">
    <text evidence="3 13">Belongs to the peptidase M24B family.</text>
</comment>
<evidence type="ECO:0000256" key="2">
    <source>
        <dbReference type="ARBA" id="ARBA00001936"/>
    </source>
</evidence>
<dbReference type="RefSeq" id="WP_013835701.1">
    <property type="nucleotide sequence ID" value="NC_015581.1"/>
</dbReference>
<organism evidence="15 16">
    <name type="scientific">Thiomicrospira cyclica (strain DSM 14477 / JCM 11371 / ALM1)</name>
    <name type="common">Thioalkalimicrobium cyclicum</name>
    <dbReference type="NCBI Taxonomy" id="717773"/>
    <lineage>
        <taxon>Bacteria</taxon>
        <taxon>Pseudomonadati</taxon>
        <taxon>Pseudomonadota</taxon>
        <taxon>Gammaproteobacteria</taxon>
        <taxon>Thiotrichales</taxon>
        <taxon>Piscirickettsiaceae</taxon>
        <taxon>Thiomicrospira</taxon>
    </lineage>
</organism>
<dbReference type="GO" id="GO:0070006">
    <property type="term" value="F:metalloaminopeptidase activity"/>
    <property type="evidence" value="ECO:0007669"/>
    <property type="project" value="InterPro"/>
</dbReference>
<name>F6D8S4_THICA</name>
<dbReference type="MEROPS" id="M24.004"/>
<feature type="domain" description="Aminopeptidase P N-terminal" evidence="14">
    <location>
        <begin position="6"/>
        <end position="157"/>
    </location>
</feature>
<dbReference type="SUPFAM" id="SSF53092">
    <property type="entry name" value="Creatinase/prolidase N-terminal domain"/>
    <property type="match status" value="1"/>
</dbReference>
<accession>F6D8S4</accession>
<evidence type="ECO:0000256" key="10">
    <source>
        <dbReference type="ARBA" id="ARBA00069363"/>
    </source>
</evidence>
<proteinExistence type="inferred from homology"/>
<protein>
    <recommendedName>
        <fullName evidence="10">Xaa-Pro aminopeptidase</fullName>
        <ecNumber evidence="4">3.4.11.9</ecNumber>
    </recommendedName>
    <alternativeName>
        <fullName evidence="11">Aminopeptidase P II</fullName>
    </alternativeName>
    <alternativeName>
        <fullName evidence="12">X-Pro aminopeptidase</fullName>
    </alternativeName>
</protein>